<organism evidence="4 5">
    <name type="scientific">Negadavirga shengliensis</name>
    <dbReference type="NCBI Taxonomy" id="1389218"/>
    <lineage>
        <taxon>Bacteria</taxon>
        <taxon>Pseudomonadati</taxon>
        <taxon>Bacteroidota</taxon>
        <taxon>Cytophagia</taxon>
        <taxon>Cytophagales</taxon>
        <taxon>Cyclobacteriaceae</taxon>
        <taxon>Negadavirga</taxon>
    </lineage>
</organism>
<feature type="transmembrane region" description="Helical" evidence="1">
    <location>
        <begin position="95"/>
        <end position="120"/>
    </location>
</feature>
<evidence type="ECO:0000313" key="4">
    <source>
        <dbReference type="EMBL" id="MFC4873529.1"/>
    </source>
</evidence>
<dbReference type="Proteomes" id="UP001595818">
    <property type="component" value="Unassembled WGS sequence"/>
</dbReference>
<dbReference type="InterPro" id="IPR008756">
    <property type="entry name" value="Peptidase_M56"/>
</dbReference>
<name>A0ABV9T4H4_9BACT</name>
<evidence type="ECO:0000259" key="2">
    <source>
        <dbReference type="Pfam" id="PF05569"/>
    </source>
</evidence>
<evidence type="ECO:0000259" key="3">
    <source>
        <dbReference type="Pfam" id="PF13648"/>
    </source>
</evidence>
<accession>A0ABV9T4H4</accession>
<keyword evidence="1" id="KW-0472">Membrane</keyword>
<proteinExistence type="predicted"/>
<sequence length="407" mass="47517">MNSFVNYLIEGSLCLALGFVFYKSFLEGLTFFEWNRYMLLFLISCSVVVPLISVELRNGETFTGKPFIDSFQWYEMEGAGTPLNEERFSFPWHPFIWMVYFLGSGYFFIRFIMGICKAFLLISASRKYKHEHYTLAVNDSFSPSSFFHYILLPDYHPKDFDQRRMILHESTHVNRKHTWDLVLIQLIKIIFWFNPLIFLYEKLIKEVHEFKADQAVTRLYSPFEYARLLVKQINIDPDGLLINKFNQFQTKKRIIMMNKRESGQLQKCRFLCAIPLVALMLTLFSFETGNEKKLIGEWKGVEFNFEQAEGPEIPEMIAGGKSLHLSGKLIIMEDGKYQIHNTNPEMNEEGSWKIDNKTALTLTAQDGRQTMYTIISVKENEMIISHDVSTETPEGRVSGKITLTYSK</sequence>
<dbReference type="InterPro" id="IPR052173">
    <property type="entry name" value="Beta-lactam_resp_regulator"/>
</dbReference>
<dbReference type="Pfam" id="PF13648">
    <property type="entry name" value="Lipocalin_4"/>
    <property type="match status" value="1"/>
</dbReference>
<gene>
    <name evidence="4" type="ORF">ACFPFU_17640</name>
</gene>
<evidence type="ECO:0000256" key="1">
    <source>
        <dbReference type="SAM" id="Phobius"/>
    </source>
</evidence>
<keyword evidence="1" id="KW-0812">Transmembrane</keyword>
<feature type="transmembrane region" description="Helical" evidence="1">
    <location>
        <begin position="6"/>
        <end position="25"/>
    </location>
</feature>
<dbReference type="Pfam" id="PF05569">
    <property type="entry name" value="Peptidase_M56"/>
    <property type="match status" value="1"/>
</dbReference>
<feature type="transmembrane region" description="Helical" evidence="1">
    <location>
        <begin position="37"/>
        <end position="54"/>
    </location>
</feature>
<keyword evidence="1" id="KW-1133">Transmembrane helix</keyword>
<dbReference type="CDD" id="cd07341">
    <property type="entry name" value="M56_BlaR1_MecR1_like"/>
    <property type="match status" value="1"/>
</dbReference>
<evidence type="ECO:0000313" key="5">
    <source>
        <dbReference type="Proteomes" id="UP001595818"/>
    </source>
</evidence>
<protein>
    <submittedName>
        <fullName evidence="4">M56 family metallopeptidase</fullName>
    </submittedName>
</protein>
<feature type="domain" description="Peptidase M56" evidence="2">
    <location>
        <begin position="149"/>
        <end position="256"/>
    </location>
</feature>
<dbReference type="PANTHER" id="PTHR34978:SF3">
    <property type="entry name" value="SLR0241 PROTEIN"/>
    <property type="match status" value="1"/>
</dbReference>
<feature type="domain" description="Lipocalin-like" evidence="3">
    <location>
        <begin position="294"/>
        <end position="384"/>
    </location>
</feature>
<dbReference type="InterPro" id="IPR024311">
    <property type="entry name" value="Lipocalin-like"/>
</dbReference>
<comment type="caution">
    <text evidence="4">The sequence shown here is derived from an EMBL/GenBank/DDBJ whole genome shotgun (WGS) entry which is preliminary data.</text>
</comment>
<keyword evidence="5" id="KW-1185">Reference proteome</keyword>
<reference evidence="5" key="1">
    <citation type="journal article" date="2019" name="Int. J. Syst. Evol. Microbiol.">
        <title>The Global Catalogue of Microorganisms (GCM) 10K type strain sequencing project: providing services to taxonomists for standard genome sequencing and annotation.</title>
        <authorList>
            <consortium name="The Broad Institute Genomics Platform"/>
            <consortium name="The Broad Institute Genome Sequencing Center for Infectious Disease"/>
            <person name="Wu L."/>
            <person name="Ma J."/>
        </authorList>
    </citation>
    <scope>NUCLEOTIDE SEQUENCE [LARGE SCALE GENOMIC DNA]</scope>
    <source>
        <strain evidence="5">CGMCC 4.7466</strain>
    </source>
</reference>
<dbReference type="RefSeq" id="WP_377066474.1">
    <property type="nucleotide sequence ID" value="NZ_JBHSJJ010000011.1"/>
</dbReference>
<dbReference type="PANTHER" id="PTHR34978">
    <property type="entry name" value="POSSIBLE SENSOR-TRANSDUCER PROTEIN BLAR"/>
    <property type="match status" value="1"/>
</dbReference>
<dbReference type="EMBL" id="JBHSJJ010000011">
    <property type="protein sequence ID" value="MFC4873529.1"/>
    <property type="molecule type" value="Genomic_DNA"/>
</dbReference>